<organism evidence="1 2">
    <name type="scientific">Psychrobacillus psychrotolerans</name>
    <dbReference type="NCBI Taxonomy" id="126156"/>
    <lineage>
        <taxon>Bacteria</taxon>
        <taxon>Bacillati</taxon>
        <taxon>Bacillota</taxon>
        <taxon>Bacilli</taxon>
        <taxon>Bacillales</taxon>
        <taxon>Bacillaceae</taxon>
        <taxon>Psychrobacillus</taxon>
    </lineage>
</organism>
<proteinExistence type="predicted"/>
<protein>
    <submittedName>
        <fullName evidence="1">YxiJ-like protein</fullName>
    </submittedName>
</protein>
<reference evidence="2" key="1">
    <citation type="submission" date="2016-10" db="EMBL/GenBank/DDBJ databases">
        <authorList>
            <person name="Varghese N."/>
            <person name="Submissions S."/>
        </authorList>
    </citation>
    <scope>NUCLEOTIDE SEQUENCE [LARGE SCALE GENOMIC DNA]</scope>
    <source>
        <strain evidence="2">DSM 11706</strain>
    </source>
</reference>
<dbReference type="OrthoDB" id="2083321at2"/>
<keyword evidence="2" id="KW-1185">Reference proteome</keyword>
<dbReference type="Pfam" id="PF14176">
    <property type="entry name" value="YxiJ"/>
    <property type="match status" value="1"/>
</dbReference>
<accession>A0A1I5VU65</accession>
<gene>
    <name evidence="1" type="ORF">SAMN05421670_0972</name>
</gene>
<evidence type="ECO:0000313" key="2">
    <source>
        <dbReference type="Proteomes" id="UP000198734"/>
    </source>
</evidence>
<evidence type="ECO:0000313" key="1">
    <source>
        <dbReference type="EMBL" id="SFQ11098.1"/>
    </source>
</evidence>
<dbReference type="InterPro" id="IPR025551">
    <property type="entry name" value="WapI/YxiJ-like"/>
</dbReference>
<dbReference type="EMBL" id="FOXU01000001">
    <property type="protein sequence ID" value="SFQ11098.1"/>
    <property type="molecule type" value="Genomic_DNA"/>
</dbReference>
<sequence>MDNIIDQLNEIKNELEKPIPYRDTDKIQVDFRTEFLSLSDEEDCLTGDFNNYCMNIAGSLSYVLAGKTNKVPQGQIEMLQKSFFDSFKQYKFFEDKIEIYNDFFREYKNFEKTRTLLLHLLSK</sequence>
<dbReference type="AlphaFoldDB" id="A0A1I5VU65"/>
<dbReference type="Proteomes" id="UP000198734">
    <property type="component" value="Unassembled WGS sequence"/>
</dbReference>
<name>A0A1I5VU65_9BACI</name>
<dbReference type="RefSeq" id="WP_093534705.1">
    <property type="nucleotide sequence ID" value="NZ_FOXU01000001.1"/>
</dbReference>
<dbReference type="STRING" id="126156.SAMN05421670_0972"/>